<reference evidence="2 3" key="1">
    <citation type="submission" date="2019-05" db="EMBL/GenBank/DDBJ databases">
        <title>Another draft genome of Portunus trituberculatus and its Hox gene families provides insights of decapod evolution.</title>
        <authorList>
            <person name="Jeong J.-H."/>
            <person name="Song I."/>
            <person name="Kim S."/>
            <person name="Choi T."/>
            <person name="Kim D."/>
            <person name="Ryu S."/>
            <person name="Kim W."/>
        </authorList>
    </citation>
    <scope>NUCLEOTIDE SEQUENCE [LARGE SCALE GENOMIC DNA]</scope>
    <source>
        <tissue evidence="2">Muscle</tissue>
    </source>
</reference>
<gene>
    <name evidence="2" type="ORF">E2C01_047996</name>
</gene>
<sequence>MGVRLAKCASLHLILKTQRGEGSDGPAIPNWRVKGGRDARTTLSPKRFALSPRLSTKGHRDRQEILESVSPVNSFNTMTRFHIHSAYDLVVLHSFRNSCGGLRY</sequence>
<feature type="region of interest" description="Disordered" evidence="1">
    <location>
        <begin position="19"/>
        <end position="38"/>
    </location>
</feature>
<protein>
    <submittedName>
        <fullName evidence="2">Uncharacterized protein</fullName>
    </submittedName>
</protein>
<evidence type="ECO:0000256" key="1">
    <source>
        <dbReference type="SAM" id="MobiDB-lite"/>
    </source>
</evidence>
<proteinExistence type="predicted"/>
<name>A0A5B7GAC3_PORTR</name>
<comment type="caution">
    <text evidence="2">The sequence shown here is derived from an EMBL/GenBank/DDBJ whole genome shotgun (WGS) entry which is preliminary data.</text>
</comment>
<evidence type="ECO:0000313" key="2">
    <source>
        <dbReference type="EMBL" id="MPC54088.1"/>
    </source>
</evidence>
<accession>A0A5B7GAC3</accession>
<organism evidence="2 3">
    <name type="scientific">Portunus trituberculatus</name>
    <name type="common">Swimming crab</name>
    <name type="synonym">Neptunus trituberculatus</name>
    <dbReference type="NCBI Taxonomy" id="210409"/>
    <lineage>
        <taxon>Eukaryota</taxon>
        <taxon>Metazoa</taxon>
        <taxon>Ecdysozoa</taxon>
        <taxon>Arthropoda</taxon>
        <taxon>Crustacea</taxon>
        <taxon>Multicrustacea</taxon>
        <taxon>Malacostraca</taxon>
        <taxon>Eumalacostraca</taxon>
        <taxon>Eucarida</taxon>
        <taxon>Decapoda</taxon>
        <taxon>Pleocyemata</taxon>
        <taxon>Brachyura</taxon>
        <taxon>Eubrachyura</taxon>
        <taxon>Portunoidea</taxon>
        <taxon>Portunidae</taxon>
        <taxon>Portuninae</taxon>
        <taxon>Portunus</taxon>
    </lineage>
</organism>
<dbReference type="EMBL" id="VSRR010012099">
    <property type="protein sequence ID" value="MPC54088.1"/>
    <property type="molecule type" value="Genomic_DNA"/>
</dbReference>
<dbReference type="Proteomes" id="UP000324222">
    <property type="component" value="Unassembled WGS sequence"/>
</dbReference>
<keyword evidence="3" id="KW-1185">Reference proteome</keyword>
<evidence type="ECO:0000313" key="3">
    <source>
        <dbReference type="Proteomes" id="UP000324222"/>
    </source>
</evidence>
<dbReference type="AlphaFoldDB" id="A0A5B7GAC3"/>